<dbReference type="InParanoid" id="G0QYM5"/>
<sequence>MKNIEFKEKSNYLKIEEGGQEGKYVRITKGTFSNKIYIRTSNLSKFQSNLLINLEAPGFKIVSQDIYVYLGDQEQAFRIGVSNELLEKVYSLQIKKKEFGLKPIYNVFDNMIVFVMNAPVVIQMPQIITVPLGGCSLPEKIQIGNVPYENVEIVYEFANFLEMNIELSTFTSTFNSETSFRYLSFCALNSNVQAINTEINMKLSGINKNSYQLAFKDKSTNVIIAEVVQKDKSIKPTLNLSVFQTKRSYAKFLVQANTNGVVYWNISVIENYVSKSLEDIKILIKESNTIIQQTQDILYIFQGNKKDQRIGLIAFKQSNVDQTYIDIDELIPETKYIICVYFDTEFRQATEEQCLNFTTLVSFNKYAFSDNINDVLCFYVSQSQTRIKNIINADGLSCSRNAMPEQYYFKYKGVINSNANKSTNIYLIPDLQFENDQSINVLKDLYDAMNIIQDAKNKFNINYISQTAYSYKFKYIQAQNKVDDFQIPNLVNISFKTKGTAYNSALIIDQLELSTDGQVYFIAERYAKAVYDPVKDQIYDSPIAFLKKPTPEQIVSCKNNINYKAELCFKAVYNNGQQIKFEITDLNPNTRYKIYYIIANHFPIIPIYGEQVYEEIVLSSPYGGGLISNGKLICFSLIIFITKIIM</sequence>
<protein>
    <submittedName>
        <fullName evidence="1">Uncharacterized protein</fullName>
    </submittedName>
</protein>
<gene>
    <name evidence="1" type="ORF">IMG5_150770</name>
</gene>
<name>G0QYM5_ICHMU</name>
<dbReference type="AlphaFoldDB" id="G0QYM5"/>
<evidence type="ECO:0000313" key="2">
    <source>
        <dbReference type="Proteomes" id="UP000008983"/>
    </source>
</evidence>
<proteinExistence type="predicted"/>
<dbReference type="GeneID" id="14905788"/>
<dbReference type="EMBL" id="GL984118">
    <property type="protein sequence ID" value="EGR29681.1"/>
    <property type="molecule type" value="Genomic_DNA"/>
</dbReference>
<evidence type="ECO:0000313" key="1">
    <source>
        <dbReference type="EMBL" id="EGR29681.1"/>
    </source>
</evidence>
<dbReference type="OrthoDB" id="287532at2759"/>
<accession>G0QYM5</accession>
<dbReference type="eggNOG" id="ENOG502R2EN">
    <property type="taxonomic scope" value="Eukaryota"/>
</dbReference>
<organism evidence="1 2">
    <name type="scientific">Ichthyophthirius multifiliis</name>
    <name type="common">White spot disease agent</name>
    <name type="synonym">Ich</name>
    <dbReference type="NCBI Taxonomy" id="5932"/>
    <lineage>
        <taxon>Eukaryota</taxon>
        <taxon>Sar</taxon>
        <taxon>Alveolata</taxon>
        <taxon>Ciliophora</taxon>
        <taxon>Intramacronucleata</taxon>
        <taxon>Oligohymenophorea</taxon>
        <taxon>Hymenostomatida</taxon>
        <taxon>Ophryoglenina</taxon>
        <taxon>Ichthyophthirius</taxon>
    </lineage>
</organism>
<reference evidence="1 2" key="1">
    <citation type="submission" date="2011-07" db="EMBL/GenBank/DDBJ databases">
        <authorList>
            <person name="Coyne R."/>
            <person name="Brami D."/>
            <person name="Johnson J."/>
            <person name="Hostetler J."/>
            <person name="Hannick L."/>
            <person name="Clark T."/>
            <person name="Cassidy-Hanley D."/>
            <person name="Inman J."/>
        </authorList>
    </citation>
    <scope>NUCLEOTIDE SEQUENCE [LARGE SCALE GENOMIC DNA]</scope>
    <source>
        <strain evidence="1 2">G5</strain>
    </source>
</reference>
<dbReference type="Proteomes" id="UP000008983">
    <property type="component" value="Unassembled WGS sequence"/>
</dbReference>
<dbReference type="RefSeq" id="XP_004030917.1">
    <property type="nucleotide sequence ID" value="XM_004030869.1"/>
</dbReference>
<keyword evidence="2" id="KW-1185">Reference proteome</keyword>